<dbReference type="Pfam" id="PF04032">
    <property type="entry name" value="Rpr2"/>
    <property type="match status" value="1"/>
</dbReference>
<keyword evidence="6" id="KW-1185">Reference proteome</keyword>
<evidence type="ECO:0000256" key="3">
    <source>
        <dbReference type="ARBA" id="ARBA00022833"/>
    </source>
</evidence>
<evidence type="ECO:0000256" key="1">
    <source>
        <dbReference type="ARBA" id="ARBA00022694"/>
    </source>
</evidence>
<comment type="similarity">
    <text evidence="4">Belongs to the eukaryotic/archaeal RNase P protein component 4 family.</text>
</comment>
<protein>
    <recommendedName>
        <fullName evidence="7">Rpr2-domain-containing protein</fullName>
    </recommendedName>
</protein>
<dbReference type="GO" id="GO:0008033">
    <property type="term" value="P:tRNA processing"/>
    <property type="evidence" value="ECO:0007669"/>
    <property type="project" value="UniProtKB-KW"/>
</dbReference>
<evidence type="ECO:0008006" key="7">
    <source>
        <dbReference type="Google" id="ProtNLM"/>
    </source>
</evidence>
<dbReference type="Gene3D" id="6.20.50.20">
    <property type="match status" value="1"/>
</dbReference>
<reference evidence="5 6" key="1">
    <citation type="submission" date="2014-02" db="EMBL/GenBank/DDBJ databases">
        <title>Transposable element dynamics among asymbiotic and ectomycorrhizal Amanita fungi.</title>
        <authorList>
            <consortium name="DOE Joint Genome Institute"/>
            <person name="Hess J."/>
            <person name="Skrede I."/>
            <person name="Wolfe B."/>
            <person name="LaButti K."/>
            <person name="Ohm R.A."/>
            <person name="Grigoriev I.V."/>
            <person name="Pringle A."/>
        </authorList>
    </citation>
    <scope>NUCLEOTIDE SEQUENCE [LARGE SCALE GENOMIC DNA]</scope>
    <source>
        <strain evidence="5 6">SKay4041</strain>
    </source>
</reference>
<organism evidence="5 6">
    <name type="scientific">Amanita thiersii Skay4041</name>
    <dbReference type="NCBI Taxonomy" id="703135"/>
    <lineage>
        <taxon>Eukaryota</taxon>
        <taxon>Fungi</taxon>
        <taxon>Dikarya</taxon>
        <taxon>Basidiomycota</taxon>
        <taxon>Agaricomycotina</taxon>
        <taxon>Agaricomycetes</taxon>
        <taxon>Agaricomycetidae</taxon>
        <taxon>Agaricales</taxon>
        <taxon>Pluteineae</taxon>
        <taxon>Amanitaceae</taxon>
        <taxon>Amanita</taxon>
    </lineage>
</organism>
<evidence type="ECO:0000256" key="2">
    <source>
        <dbReference type="ARBA" id="ARBA00022723"/>
    </source>
</evidence>
<name>A0A2A9NBS8_9AGAR</name>
<keyword evidence="1" id="KW-0819">tRNA processing</keyword>
<dbReference type="Proteomes" id="UP000242287">
    <property type="component" value="Unassembled WGS sequence"/>
</dbReference>
<dbReference type="STRING" id="703135.A0A2A9NBS8"/>
<dbReference type="PANTHER" id="PTHR14742">
    <property type="entry name" value="RIBONUCLEASE P SUBUNIT P21"/>
    <property type="match status" value="1"/>
</dbReference>
<keyword evidence="2" id="KW-0479">Metal-binding</keyword>
<dbReference type="GO" id="GO:0005655">
    <property type="term" value="C:nucleolar ribonuclease P complex"/>
    <property type="evidence" value="ECO:0007669"/>
    <property type="project" value="TreeGrafter"/>
</dbReference>
<dbReference type="InterPro" id="IPR007175">
    <property type="entry name" value="Rpr2/Snm1/Rpp21"/>
</dbReference>
<dbReference type="EMBL" id="KZ302306">
    <property type="protein sequence ID" value="PFH45711.1"/>
    <property type="molecule type" value="Genomic_DNA"/>
</dbReference>
<dbReference type="AlphaFoldDB" id="A0A2A9NBS8"/>
<dbReference type="PANTHER" id="PTHR14742:SF0">
    <property type="entry name" value="RIBONUCLEASE P PROTEIN SUBUNIT P21"/>
    <property type="match status" value="1"/>
</dbReference>
<evidence type="ECO:0000256" key="4">
    <source>
        <dbReference type="ARBA" id="ARBA00038402"/>
    </source>
</evidence>
<gene>
    <name evidence="5" type="ORF">AMATHDRAFT_158121</name>
</gene>
<evidence type="ECO:0000313" key="6">
    <source>
        <dbReference type="Proteomes" id="UP000242287"/>
    </source>
</evidence>
<sequence length="227" mass="24648">MGKKDKDSVPTAGSVPNRDIIQRMNFLYQASVYLSYLSQDCPPACEEDGEKNAAGGSSGVSRRTVTAHDLAKVYTRTMTAVGKKATVKIDPAIKRTICKGCQSVEVPGLTLSIRTKKSKSHGRCVEYRCTSCDRIRRFPAPALKGFDSSNNGNKQGDTSSANVVGNLMENEDASTASVAIAELPKRKERIYPPLPLSARRDVGHIVFRGDERLLSADLEYGDGVYSV</sequence>
<accession>A0A2A9NBS8</accession>
<evidence type="ECO:0000313" key="5">
    <source>
        <dbReference type="EMBL" id="PFH45711.1"/>
    </source>
</evidence>
<dbReference type="GO" id="GO:0046872">
    <property type="term" value="F:metal ion binding"/>
    <property type="evidence" value="ECO:0007669"/>
    <property type="project" value="UniProtKB-KW"/>
</dbReference>
<dbReference type="OrthoDB" id="128536at2759"/>
<proteinExistence type="inferred from homology"/>
<keyword evidence="3" id="KW-0862">Zinc</keyword>